<dbReference type="CDD" id="cd05233">
    <property type="entry name" value="SDR_c"/>
    <property type="match status" value="1"/>
</dbReference>
<dbReference type="EMBL" id="JAJKFW010000006">
    <property type="protein sequence ID" value="MCC9641529.1"/>
    <property type="molecule type" value="Genomic_DNA"/>
</dbReference>
<name>A0ABS8NDP6_9BACT</name>
<dbReference type="SUPFAM" id="SSF51735">
    <property type="entry name" value="NAD(P)-binding Rossmann-fold domains"/>
    <property type="match status" value="1"/>
</dbReference>
<organism evidence="3 4">
    <name type="scientific">Rhodopirellula halodulae</name>
    <dbReference type="NCBI Taxonomy" id="2894198"/>
    <lineage>
        <taxon>Bacteria</taxon>
        <taxon>Pseudomonadati</taxon>
        <taxon>Planctomycetota</taxon>
        <taxon>Planctomycetia</taxon>
        <taxon>Pirellulales</taxon>
        <taxon>Pirellulaceae</taxon>
        <taxon>Rhodopirellula</taxon>
    </lineage>
</organism>
<keyword evidence="4" id="KW-1185">Reference proteome</keyword>
<dbReference type="RefSeq" id="WP_230271721.1">
    <property type="nucleotide sequence ID" value="NZ_JAJKFW010000006.1"/>
</dbReference>
<dbReference type="InterPro" id="IPR002347">
    <property type="entry name" value="SDR_fam"/>
</dbReference>
<dbReference type="PANTHER" id="PTHR42760">
    <property type="entry name" value="SHORT-CHAIN DEHYDROGENASES/REDUCTASES FAMILY MEMBER"/>
    <property type="match status" value="1"/>
</dbReference>
<protein>
    <submittedName>
        <fullName evidence="3">SDR family oxidoreductase</fullName>
    </submittedName>
</protein>
<accession>A0ABS8NDP6</accession>
<dbReference type="PANTHER" id="PTHR42760:SF40">
    <property type="entry name" value="3-OXOACYL-[ACYL-CARRIER-PROTEIN] REDUCTASE, CHLOROPLASTIC"/>
    <property type="match status" value="1"/>
</dbReference>
<gene>
    <name evidence="3" type="ORF">LOC71_04535</name>
</gene>
<sequence>MSRPRNDSPNQRSSQRSSHGIVVTGASSGIGRAIAIQLAKSEHTAGLRGRFLVHFRNNRAGAESTAESIRELGHHVETVSADLAKPAEVDHLAELAFTRLGTIQTWVNNAGVDVLTGDAANWSFEEKLQKLLAVDVQGTIRLSRSVGDRLLQQAQTQHSSQMLPPAMVFIGWDQAPMGMEGDAGLMFGPVKAAVMAFSASLAQTLAPHVRVNTVSPGWIQTAWGESTHGYWDQRATGQSLMNRWGRPEDIAEAVAYLTQPSNSFVTGQNLNVNGGWNRRFDVPTTDQ</sequence>
<feature type="region of interest" description="Disordered" evidence="2">
    <location>
        <begin position="1"/>
        <end position="22"/>
    </location>
</feature>
<feature type="compositionally biased region" description="Polar residues" evidence="2">
    <location>
        <begin position="7"/>
        <end position="18"/>
    </location>
</feature>
<dbReference type="Pfam" id="PF13561">
    <property type="entry name" value="adh_short_C2"/>
    <property type="match status" value="1"/>
</dbReference>
<dbReference type="Gene3D" id="3.40.50.720">
    <property type="entry name" value="NAD(P)-binding Rossmann-like Domain"/>
    <property type="match status" value="1"/>
</dbReference>
<reference evidence="3" key="1">
    <citation type="submission" date="2021-11" db="EMBL/GenBank/DDBJ databases">
        <title>Genome sequence.</title>
        <authorList>
            <person name="Sun Q."/>
        </authorList>
    </citation>
    <scope>NUCLEOTIDE SEQUENCE</scope>
    <source>
        <strain evidence="3">JC740</strain>
    </source>
</reference>
<evidence type="ECO:0000256" key="1">
    <source>
        <dbReference type="ARBA" id="ARBA00006484"/>
    </source>
</evidence>
<evidence type="ECO:0000313" key="3">
    <source>
        <dbReference type="EMBL" id="MCC9641529.1"/>
    </source>
</evidence>
<evidence type="ECO:0000313" key="4">
    <source>
        <dbReference type="Proteomes" id="UP001430306"/>
    </source>
</evidence>
<comment type="similarity">
    <text evidence="1">Belongs to the short-chain dehydrogenases/reductases (SDR) family.</text>
</comment>
<comment type="caution">
    <text evidence="3">The sequence shown here is derived from an EMBL/GenBank/DDBJ whole genome shotgun (WGS) entry which is preliminary data.</text>
</comment>
<dbReference type="InterPro" id="IPR036291">
    <property type="entry name" value="NAD(P)-bd_dom_sf"/>
</dbReference>
<evidence type="ECO:0000256" key="2">
    <source>
        <dbReference type="SAM" id="MobiDB-lite"/>
    </source>
</evidence>
<proteinExistence type="inferred from homology"/>
<dbReference type="PRINTS" id="PR00081">
    <property type="entry name" value="GDHRDH"/>
</dbReference>
<dbReference type="Proteomes" id="UP001430306">
    <property type="component" value="Unassembled WGS sequence"/>
</dbReference>